<dbReference type="PANTHER" id="PTHR33992">
    <property type="entry name" value="RIBONUCLEASE P PROTEIN COMPONENT"/>
    <property type="match status" value="1"/>
</dbReference>
<dbReference type="STRING" id="338966.Ppro_3625"/>
<dbReference type="eggNOG" id="COG0594">
    <property type="taxonomic scope" value="Bacteria"/>
</dbReference>
<accession>A1AV46</accession>
<comment type="similarity">
    <text evidence="6">Belongs to the RnpA family.</text>
</comment>
<evidence type="ECO:0000256" key="3">
    <source>
        <dbReference type="ARBA" id="ARBA00022759"/>
    </source>
</evidence>
<dbReference type="Proteomes" id="UP000006732">
    <property type="component" value="Chromosome"/>
</dbReference>
<evidence type="ECO:0000256" key="7">
    <source>
        <dbReference type="NCBIfam" id="TIGR00188"/>
    </source>
</evidence>
<dbReference type="InterPro" id="IPR020568">
    <property type="entry name" value="Ribosomal_Su5_D2-typ_SF"/>
</dbReference>
<keyword evidence="5 6" id="KW-0694">RNA-binding</keyword>
<comment type="catalytic activity">
    <reaction evidence="6">
        <text>Endonucleolytic cleavage of RNA, removing 5'-extranucleotides from tRNA precursor.</text>
        <dbReference type="EC" id="3.1.26.5"/>
    </reaction>
</comment>
<dbReference type="InterPro" id="IPR014721">
    <property type="entry name" value="Ribsml_uS5_D2-typ_fold_subgr"/>
</dbReference>
<dbReference type="GO" id="GO:0001682">
    <property type="term" value="P:tRNA 5'-leader removal"/>
    <property type="evidence" value="ECO:0007669"/>
    <property type="project" value="UniProtKB-UniRule"/>
</dbReference>
<evidence type="ECO:0000256" key="6">
    <source>
        <dbReference type="HAMAP-Rule" id="MF_00227"/>
    </source>
</evidence>
<proteinExistence type="inferred from homology"/>
<dbReference type="SUPFAM" id="SSF54211">
    <property type="entry name" value="Ribosomal protein S5 domain 2-like"/>
    <property type="match status" value="1"/>
</dbReference>
<organism evidence="8 9">
    <name type="scientific">Pelobacter propionicus (strain DSM 2379 / NBRC 103807 / OttBd1)</name>
    <dbReference type="NCBI Taxonomy" id="338966"/>
    <lineage>
        <taxon>Bacteria</taxon>
        <taxon>Pseudomonadati</taxon>
        <taxon>Thermodesulfobacteriota</taxon>
        <taxon>Desulfuromonadia</taxon>
        <taxon>Desulfuromonadales</taxon>
        <taxon>Desulfuromonadaceae</taxon>
        <taxon>Pelobacter</taxon>
    </lineage>
</organism>
<keyword evidence="1 6" id="KW-0819">tRNA processing</keyword>
<evidence type="ECO:0000256" key="2">
    <source>
        <dbReference type="ARBA" id="ARBA00022722"/>
    </source>
</evidence>
<sequence length="135" mass="15087">MPPSNIPAGSGSDDVSTFPKSVRLRKRADFVALQNAAGKVTVKGFLIVWQDNGHDLPRLGITASKKTGCAVVRNRIKRFVRETFRCNRRTLPPVDMNVIARRESAAMDFRGVQRELEKAFRRMGVSPCVREVCSL</sequence>
<dbReference type="EMBL" id="CP000482">
    <property type="protein sequence ID" value="ABL01217.1"/>
    <property type="molecule type" value="Genomic_DNA"/>
</dbReference>
<dbReference type="NCBIfam" id="TIGR00188">
    <property type="entry name" value="rnpA"/>
    <property type="match status" value="1"/>
</dbReference>
<protein>
    <recommendedName>
        <fullName evidence="6 7">Ribonuclease P protein component</fullName>
        <shortName evidence="6">RNase P protein</shortName>
        <shortName evidence="6">RNaseP protein</shortName>
        <ecNumber evidence="6 7">3.1.26.5</ecNumber>
    </recommendedName>
    <alternativeName>
        <fullName evidence="6">Protein C5</fullName>
    </alternativeName>
</protein>
<dbReference type="GO" id="GO:0042781">
    <property type="term" value="F:3'-tRNA processing endoribonuclease activity"/>
    <property type="evidence" value="ECO:0007669"/>
    <property type="project" value="TreeGrafter"/>
</dbReference>
<keyword evidence="3 6" id="KW-0255">Endonuclease</keyword>
<dbReference type="HOGENOM" id="CLU_117179_9_2_7"/>
<keyword evidence="9" id="KW-1185">Reference proteome</keyword>
<gene>
    <name evidence="6" type="primary">rnpA</name>
    <name evidence="8" type="ordered locus">Ppro_3625</name>
</gene>
<dbReference type="GO" id="GO:0030677">
    <property type="term" value="C:ribonuclease P complex"/>
    <property type="evidence" value="ECO:0007669"/>
    <property type="project" value="TreeGrafter"/>
</dbReference>
<dbReference type="Pfam" id="PF00825">
    <property type="entry name" value="Ribonuclease_P"/>
    <property type="match status" value="1"/>
</dbReference>
<dbReference type="Gene3D" id="3.30.230.10">
    <property type="match status" value="1"/>
</dbReference>
<name>A1AV46_PELPD</name>
<dbReference type="InterPro" id="IPR000100">
    <property type="entry name" value="RNase_P"/>
</dbReference>
<keyword evidence="4 6" id="KW-0378">Hydrolase</keyword>
<evidence type="ECO:0000256" key="1">
    <source>
        <dbReference type="ARBA" id="ARBA00022694"/>
    </source>
</evidence>
<evidence type="ECO:0000256" key="4">
    <source>
        <dbReference type="ARBA" id="ARBA00022801"/>
    </source>
</evidence>
<dbReference type="HAMAP" id="MF_00227">
    <property type="entry name" value="RNase_P"/>
    <property type="match status" value="1"/>
</dbReference>
<evidence type="ECO:0000313" key="8">
    <source>
        <dbReference type="EMBL" id="ABL01217.1"/>
    </source>
</evidence>
<dbReference type="PANTHER" id="PTHR33992:SF1">
    <property type="entry name" value="RIBONUCLEASE P PROTEIN COMPONENT"/>
    <property type="match status" value="1"/>
</dbReference>
<dbReference type="EC" id="3.1.26.5" evidence="6 7"/>
<evidence type="ECO:0000256" key="5">
    <source>
        <dbReference type="ARBA" id="ARBA00022884"/>
    </source>
</evidence>
<comment type="function">
    <text evidence="6">RNaseP catalyzes the removal of the 5'-leader sequence from pre-tRNA to produce the mature 5'-terminus. It can also cleave other RNA substrates such as 4.5S RNA. The protein component plays an auxiliary but essential role in vivo by binding to the 5'-leader sequence and broadening the substrate specificity of the ribozyme.</text>
</comment>
<dbReference type="GO" id="GO:0000049">
    <property type="term" value="F:tRNA binding"/>
    <property type="evidence" value="ECO:0007669"/>
    <property type="project" value="UniProtKB-UniRule"/>
</dbReference>
<dbReference type="AlphaFoldDB" id="A1AV46"/>
<comment type="subunit">
    <text evidence="6">Consists of a catalytic RNA component (M1 or rnpB) and a protein subunit.</text>
</comment>
<dbReference type="KEGG" id="ppd:Ppro_3625"/>
<evidence type="ECO:0000313" key="9">
    <source>
        <dbReference type="Proteomes" id="UP000006732"/>
    </source>
</evidence>
<keyword evidence="2 6" id="KW-0540">Nuclease</keyword>
<reference evidence="8 9" key="1">
    <citation type="submission" date="2006-10" db="EMBL/GenBank/DDBJ databases">
        <title>Complete sequence of chromosome of Pelobacter propionicus DSM 2379.</title>
        <authorList>
            <consortium name="US DOE Joint Genome Institute"/>
            <person name="Copeland A."/>
            <person name="Lucas S."/>
            <person name="Lapidus A."/>
            <person name="Barry K."/>
            <person name="Detter J.C."/>
            <person name="Glavina del Rio T."/>
            <person name="Hammon N."/>
            <person name="Israni S."/>
            <person name="Dalin E."/>
            <person name="Tice H."/>
            <person name="Pitluck S."/>
            <person name="Saunders E."/>
            <person name="Brettin T."/>
            <person name="Bruce D."/>
            <person name="Han C."/>
            <person name="Tapia R."/>
            <person name="Schmutz J."/>
            <person name="Larimer F."/>
            <person name="Land M."/>
            <person name="Hauser L."/>
            <person name="Kyrpides N."/>
            <person name="Kim E."/>
            <person name="Lovley D."/>
            <person name="Richardson P."/>
        </authorList>
    </citation>
    <scope>NUCLEOTIDE SEQUENCE [LARGE SCALE GENOMIC DNA]</scope>
    <source>
        <strain evidence="9">DSM 2379 / NBRC 103807 / OttBd1</strain>
    </source>
</reference>
<dbReference type="GO" id="GO:0004526">
    <property type="term" value="F:ribonuclease P activity"/>
    <property type="evidence" value="ECO:0007669"/>
    <property type="project" value="UniProtKB-UniRule"/>
</dbReference>